<dbReference type="GO" id="GO:0005546">
    <property type="term" value="F:phosphatidylinositol-4,5-bisphosphate binding"/>
    <property type="evidence" value="ECO:0007669"/>
    <property type="project" value="UniProtKB-ARBA"/>
</dbReference>
<keyword evidence="7 11" id="KW-0175">Coiled coil</keyword>
<dbReference type="GO" id="GO:0008017">
    <property type="term" value="F:microtubule binding"/>
    <property type="evidence" value="ECO:0007669"/>
    <property type="project" value="InterPro"/>
</dbReference>
<evidence type="ECO:0000256" key="11">
    <source>
        <dbReference type="SAM" id="Coils"/>
    </source>
</evidence>
<dbReference type="PROSITE" id="PS00411">
    <property type="entry name" value="KINESIN_MOTOR_1"/>
    <property type="match status" value="1"/>
</dbReference>
<dbReference type="Gene3D" id="2.30.29.30">
    <property type="entry name" value="Pleckstrin-homology domain (PH domain)/Phosphotyrosine-binding domain (PTB)"/>
    <property type="match status" value="1"/>
</dbReference>
<dbReference type="STRING" id="2282107.A0A286ULX6"/>
<dbReference type="SUPFAM" id="SSF52540">
    <property type="entry name" value="P-loop containing nucleoside triphosphate hydrolases"/>
    <property type="match status" value="1"/>
</dbReference>
<dbReference type="Pfam" id="PF00225">
    <property type="entry name" value="Kinesin"/>
    <property type="match status" value="1"/>
</dbReference>
<feature type="binding site" evidence="10">
    <location>
        <begin position="112"/>
        <end position="119"/>
    </location>
    <ligand>
        <name>ATP</name>
        <dbReference type="ChEBI" id="CHEBI:30616"/>
    </ligand>
</feature>
<dbReference type="Pfam" id="PF12423">
    <property type="entry name" value="KIF1B"/>
    <property type="match status" value="1"/>
</dbReference>
<dbReference type="InterPro" id="IPR001752">
    <property type="entry name" value="Kinesin_motor_dom"/>
</dbReference>
<evidence type="ECO:0000256" key="8">
    <source>
        <dbReference type="ARBA" id="ARBA00023175"/>
    </source>
</evidence>
<dbReference type="InterPro" id="IPR049780">
    <property type="entry name" value="PH_KIFIA_KIFIB"/>
</dbReference>
<comment type="similarity">
    <text evidence="10">Belongs to the TRAFAC class myosin-kinesin ATPase superfamily. Kinesin family.</text>
</comment>
<dbReference type="InterPro" id="IPR022164">
    <property type="entry name" value="Kinesin-like"/>
</dbReference>
<dbReference type="InterPro" id="IPR022140">
    <property type="entry name" value="Kinesin-like_KIF1-typ"/>
</dbReference>
<protein>
    <submittedName>
        <fullName evidence="16">Kinesin</fullName>
    </submittedName>
</protein>
<dbReference type="Pfam" id="PF00169">
    <property type="entry name" value="PH"/>
    <property type="match status" value="1"/>
</dbReference>
<dbReference type="PROSITE" id="PS50003">
    <property type="entry name" value="PH_DOMAIN"/>
    <property type="match status" value="1"/>
</dbReference>
<dbReference type="EMBL" id="NBII01000003">
    <property type="protein sequence ID" value="PAV20562.1"/>
    <property type="molecule type" value="Genomic_DNA"/>
</dbReference>
<evidence type="ECO:0000259" key="13">
    <source>
        <dbReference type="PROSITE" id="PS50003"/>
    </source>
</evidence>
<dbReference type="GO" id="GO:0047496">
    <property type="term" value="P:vesicle transport along microtubule"/>
    <property type="evidence" value="ECO:0007669"/>
    <property type="project" value="UniProtKB-ARBA"/>
</dbReference>
<evidence type="ECO:0000256" key="10">
    <source>
        <dbReference type="PROSITE-ProRule" id="PRU00283"/>
    </source>
</evidence>
<dbReference type="PRINTS" id="PR00380">
    <property type="entry name" value="KINESINHEAVY"/>
</dbReference>
<evidence type="ECO:0000256" key="9">
    <source>
        <dbReference type="ARBA" id="ARBA00023212"/>
    </source>
</evidence>
<keyword evidence="17" id="KW-1185">Reference proteome</keyword>
<reference evidence="16 17" key="1">
    <citation type="journal article" date="2017" name="Mol. Ecol.">
        <title>Comparative and population genomic landscape of Phellinus noxius: A hypervariable fungus causing root rot in trees.</title>
        <authorList>
            <person name="Chung C.L."/>
            <person name="Lee T.J."/>
            <person name="Akiba M."/>
            <person name="Lee H.H."/>
            <person name="Kuo T.H."/>
            <person name="Liu D."/>
            <person name="Ke H.M."/>
            <person name="Yokoi T."/>
            <person name="Roa M.B."/>
            <person name="Lu M.J."/>
            <person name="Chang Y.Y."/>
            <person name="Ann P.J."/>
            <person name="Tsai J.N."/>
            <person name="Chen C.Y."/>
            <person name="Tzean S.S."/>
            <person name="Ota Y."/>
            <person name="Hattori T."/>
            <person name="Sahashi N."/>
            <person name="Liou R.F."/>
            <person name="Kikuchi T."/>
            <person name="Tsai I.J."/>
        </authorList>
    </citation>
    <scope>NUCLEOTIDE SEQUENCE [LARGE SCALE GENOMIC DNA]</scope>
    <source>
        <strain evidence="16 17">FFPRI411160</strain>
    </source>
</reference>
<dbReference type="SUPFAM" id="SSF49879">
    <property type="entry name" value="SMAD/FHA domain"/>
    <property type="match status" value="1"/>
</dbReference>
<evidence type="ECO:0000256" key="4">
    <source>
        <dbReference type="ARBA" id="ARBA00022701"/>
    </source>
</evidence>
<evidence type="ECO:0000256" key="5">
    <source>
        <dbReference type="ARBA" id="ARBA00022741"/>
    </source>
</evidence>
<dbReference type="Gene3D" id="2.60.200.20">
    <property type="match status" value="1"/>
</dbReference>
<dbReference type="InterPro" id="IPR027417">
    <property type="entry name" value="P-loop_NTPase"/>
</dbReference>
<feature type="compositionally biased region" description="Basic and acidic residues" evidence="12">
    <location>
        <begin position="1132"/>
        <end position="1143"/>
    </location>
</feature>
<dbReference type="InterPro" id="IPR019821">
    <property type="entry name" value="Kinesin_motor_CS"/>
</dbReference>
<dbReference type="FunFam" id="3.40.850.10:FF:000047">
    <property type="entry name" value="Kinesin family protein"/>
    <property type="match status" value="1"/>
</dbReference>
<keyword evidence="8 10" id="KW-0505">Motor protein</keyword>
<dbReference type="GO" id="GO:0005524">
    <property type="term" value="F:ATP binding"/>
    <property type="evidence" value="ECO:0007669"/>
    <property type="project" value="UniProtKB-UniRule"/>
</dbReference>
<dbReference type="CDD" id="cd22705">
    <property type="entry name" value="FHA_KIF1"/>
    <property type="match status" value="1"/>
</dbReference>
<keyword evidence="2" id="KW-0813">Transport</keyword>
<dbReference type="CDD" id="cd01365">
    <property type="entry name" value="KISc_KIF1A_KIF1B"/>
    <property type="match status" value="1"/>
</dbReference>
<accession>A0A286ULX6</accession>
<evidence type="ECO:0000256" key="12">
    <source>
        <dbReference type="SAM" id="MobiDB-lite"/>
    </source>
</evidence>
<evidence type="ECO:0000259" key="14">
    <source>
        <dbReference type="PROSITE" id="PS50006"/>
    </source>
</evidence>
<dbReference type="InterPro" id="IPR001849">
    <property type="entry name" value="PH_domain"/>
</dbReference>
<feature type="region of interest" description="Disordered" evidence="12">
    <location>
        <begin position="616"/>
        <end position="642"/>
    </location>
</feature>
<evidence type="ECO:0000256" key="2">
    <source>
        <dbReference type="ARBA" id="ARBA00022448"/>
    </source>
</evidence>
<evidence type="ECO:0000256" key="1">
    <source>
        <dbReference type="ARBA" id="ARBA00004245"/>
    </source>
</evidence>
<dbReference type="Proteomes" id="UP000217199">
    <property type="component" value="Unassembled WGS sequence"/>
</dbReference>
<comment type="caution">
    <text evidence="16">The sequence shown here is derived from an EMBL/GenBank/DDBJ whole genome shotgun (WGS) entry which is preliminary data.</text>
</comment>
<dbReference type="SUPFAM" id="SSF50729">
    <property type="entry name" value="PH domain-like"/>
    <property type="match status" value="1"/>
</dbReference>
<dbReference type="OrthoDB" id="3176171at2759"/>
<dbReference type="SMART" id="SM00129">
    <property type="entry name" value="KISc"/>
    <property type="match status" value="1"/>
</dbReference>
<comment type="subcellular location">
    <subcellularLocation>
        <location evidence="1">Cytoplasm</location>
        <location evidence="1">Cytoskeleton</location>
    </subcellularLocation>
</comment>
<evidence type="ECO:0000313" key="17">
    <source>
        <dbReference type="Proteomes" id="UP000217199"/>
    </source>
</evidence>
<sequence>MAEAGEGNIKVVVRCRPLNTRELARGAKPLIRMEGNSTFLDPPEPGGSQAQAMSGRSSEKKTMAFSFDKSYWSAGDRNDPKYCSQHTLYNDLGKELLDHGFAGFNACILAYGQTGSGKSYSMMGYGADKGIIPLTCSELFTRVNDKMAADPNVKFTVEVSYIEIYNEKVRDLLNPKNTGNLRVREHPSLGPYVEDLSKLVVSNYDEMMTLMDEGNKARTVAATNMNETSSRSHAVFTLLLTMKRHDAETNLDTEKVSRINLVDLAGSERANSTGASGQRLKEGANINKSLTTLGKVISSLALASQSEGKKGKKGKAEEFIPYRDSVLTWLLKDSLGGNSKTAMIAAISPADYDETLSTLRYADQAKKIKNKAVINEDPNAKLVRELKEELEMLRARVSGSSTEAVFDPKVPAEKQVVSYQAKDGTIKTVTKAELQDQLESSEKLMQSLNETWEQKMHRTQEVQKEREKALEELGITVEKNNVGVHTPKKMPHLVNLNEDPLMSECLIYQLKSGKTMVGRLDSEKPLAIRLSGENISEEHCYFENIDGKVNLYGLPGGSTFLNGKEIAVDQAYKLRSGYRIILGEHHVFRFNNPEEVRKQRDRITARSSLHMNVTAGELQEGDGQGTPVTRPDSPTSSADLEDVDWNFAKREAAFARLGLDPTLDNLPDEDLNKLYEKISKVKTLRDITSARRPESSLSQADDVWSESGKPMPSDIMTDDTSIDAGTPDLDNSLKSTQNQLETQKAEHELRLQALSDGGSSEAEDIKAEKEQMEAQLKLVQVHMKRLLEAKARGTPITELETIEPVIYTAKQLRLIRKVLDKWRAQRSFSMAESVLSNAVSLKEANVISKELGKDVSYNFTIASGGCLAAPRSAVADIAGLDEFGDVVDPILASATQPSVAVKVLDKRHKAIYVWSFDRLQQQLQRMRNLTAFIDRPSYSQHFSAEEPFYDTPAPEYSFIGNALVSLAPLSRRISSTCIAPIFCRFTSEAIGSCRIELKVLNIVVPPKHSNGVNPATRSPPVLPAVIPNGSKMTFALTVDTVKGLSTHDFTAAHIQVRLSSFYGPSLSSEETFSSNAIDLEAATLSDMKLRRTFTIAVTSKVAQYLRQGYAPVEFFARVTPTYLERLERWDEMRESRNPTRSDTPEEQQSAKRVIQPNMRRSETDFLVEEVHDVAAWVQVRELAPDGQYTPVPVISQSSLDPGRFSLHQGLQRRLTLTLTSNSGRQLPWTEITRIRIGHVRLLDPKGRVHESTSKDMYDLTLLKQQDVSFKPDGSGHITATALWDSSVHDSTLLNRVTASNHRVLLQLNWFVSVETCSDPVQFSMDMAVAMFTRDANPPSKFMSFFGSSKLLSKTSTVFSVKLTPPLTRSPEDLWRLDTSEKYVRGEEALGSWKPRGVTAVEDYDRLVTTERRAADVQAVKSLISLMPSLNNTKGPSESVEIWGAEELLRKSLTLWQKKFGHTGKIVLSQEPPDIETRKTPLSKMNGFEFFTEPKFVATAKLISRSDNPTKKGHLMVLTDANENTWERRWFVLKRPYLNVYAHSDENEETAVIGLSGVNIEFSPEMESLLGKKFTFTLFTASNSYALAAPSAKELQSTPSI</sequence>
<dbReference type="GO" id="GO:0008574">
    <property type="term" value="F:plus-end-directed microtubule motor activity"/>
    <property type="evidence" value="ECO:0007669"/>
    <property type="project" value="UniProtKB-ARBA"/>
</dbReference>
<dbReference type="InterPro" id="IPR036961">
    <property type="entry name" value="Kinesin_motor_dom_sf"/>
</dbReference>
<dbReference type="SMART" id="SM00233">
    <property type="entry name" value="PH"/>
    <property type="match status" value="1"/>
</dbReference>
<feature type="region of interest" description="Disordered" evidence="12">
    <location>
        <begin position="1132"/>
        <end position="1152"/>
    </location>
</feature>
<feature type="region of interest" description="Disordered" evidence="12">
    <location>
        <begin position="689"/>
        <end position="733"/>
    </location>
</feature>
<dbReference type="InterPro" id="IPR032405">
    <property type="entry name" value="Kinesin_assoc"/>
</dbReference>
<keyword evidence="4" id="KW-0493">Microtubule</keyword>
<evidence type="ECO:0000256" key="7">
    <source>
        <dbReference type="ARBA" id="ARBA00023054"/>
    </source>
</evidence>
<dbReference type="PANTHER" id="PTHR47117">
    <property type="entry name" value="STAR-RELATED LIPID TRANSFER PROTEIN 9"/>
    <property type="match status" value="1"/>
</dbReference>
<dbReference type="CDD" id="cd01233">
    <property type="entry name" value="PH_KIFIA_KIFIB"/>
    <property type="match status" value="1"/>
</dbReference>
<feature type="region of interest" description="Disordered" evidence="12">
    <location>
        <begin position="34"/>
        <end position="55"/>
    </location>
</feature>
<dbReference type="InParanoid" id="A0A286ULX6"/>
<proteinExistence type="inferred from homology"/>
<feature type="domain" description="FHA" evidence="14">
    <location>
        <begin position="515"/>
        <end position="566"/>
    </location>
</feature>
<dbReference type="Pfam" id="PF12473">
    <property type="entry name" value="DUF3694"/>
    <property type="match status" value="1"/>
</dbReference>
<evidence type="ECO:0000313" key="16">
    <source>
        <dbReference type="EMBL" id="PAV20562.1"/>
    </source>
</evidence>
<dbReference type="Pfam" id="PF00498">
    <property type="entry name" value="FHA"/>
    <property type="match status" value="1"/>
</dbReference>
<dbReference type="InterPro" id="IPR011993">
    <property type="entry name" value="PH-like_dom_sf"/>
</dbReference>
<dbReference type="Gene3D" id="6.10.250.2520">
    <property type="match status" value="1"/>
</dbReference>
<keyword evidence="5 10" id="KW-0547">Nucleotide-binding</keyword>
<dbReference type="InterPro" id="IPR008984">
    <property type="entry name" value="SMAD_FHA_dom_sf"/>
</dbReference>
<dbReference type="Pfam" id="PF16183">
    <property type="entry name" value="Kinesin_assoc"/>
    <property type="match status" value="1"/>
</dbReference>
<feature type="domain" description="Kinesin motor" evidence="15">
    <location>
        <begin position="8"/>
        <end position="368"/>
    </location>
</feature>
<dbReference type="Gene3D" id="3.40.850.10">
    <property type="entry name" value="Kinesin motor domain"/>
    <property type="match status" value="1"/>
</dbReference>
<keyword evidence="9" id="KW-0206">Cytoskeleton</keyword>
<keyword evidence="6 10" id="KW-0067">ATP-binding</keyword>
<evidence type="ECO:0000256" key="3">
    <source>
        <dbReference type="ARBA" id="ARBA00022490"/>
    </source>
</evidence>
<keyword evidence="3" id="KW-0963">Cytoplasm</keyword>
<dbReference type="InterPro" id="IPR000253">
    <property type="entry name" value="FHA_dom"/>
</dbReference>
<gene>
    <name evidence="16" type="ORF">PNOK_0318900</name>
</gene>
<evidence type="ECO:0000259" key="15">
    <source>
        <dbReference type="PROSITE" id="PS50067"/>
    </source>
</evidence>
<dbReference type="GO" id="GO:0005874">
    <property type="term" value="C:microtubule"/>
    <property type="evidence" value="ECO:0007669"/>
    <property type="project" value="UniProtKB-KW"/>
</dbReference>
<dbReference type="PROSITE" id="PS50006">
    <property type="entry name" value="FHA_DOMAIN"/>
    <property type="match status" value="1"/>
</dbReference>
<feature type="coiled-coil region" evidence="11">
    <location>
        <begin position="737"/>
        <end position="789"/>
    </location>
</feature>
<feature type="domain" description="PH" evidence="13">
    <location>
        <begin position="1507"/>
        <end position="1600"/>
    </location>
</feature>
<dbReference type="PROSITE" id="PS50067">
    <property type="entry name" value="KINESIN_MOTOR_2"/>
    <property type="match status" value="1"/>
</dbReference>
<name>A0A286ULX6_9AGAM</name>
<organism evidence="16 17">
    <name type="scientific">Pyrrhoderma noxium</name>
    <dbReference type="NCBI Taxonomy" id="2282107"/>
    <lineage>
        <taxon>Eukaryota</taxon>
        <taxon>Fungi</taxon>
        <taxon>Dikarya</taxon>
        <taxon>Basidiomycota</taxon>
        <taxon>Agaricomycotina</taxon>
        <taxon>Agaricomycetes</taxon>
        <taxon>Hymenochaetales</taxon>
        <taxon>Hymenochaetaceae</taxon>
        <taxon>Pyrrhoderma</taxon>
    </lineage>
</organism>
<evidence type="ECO:0000256" key="6">
    <source>
        <dbReference type="ARBA" id="ARBA00022840"/>
    </source>
</evidence>